<protein>
    <recommendedName>
        <fullName evidence="6">Glutathione synthetase</fullName>
        <ecNumber evidence="5">6.3.2.3</ecNumber>
    </recommendedName>
    <alternativeName>
        <fullName evidence="13">Glutathione synthase</fullName>
    </alternativeName>
</protein>
<name>A0ABD2JKY3_9BILA</name>
<dbReference type="GO" id="GO:0005524">
    <property type="term" value="F:ATP binding"/>
    <property type="evidence" value="ECO:0007669"/>
    <property type="project" value="UniProtKB-KW"/>
</dbReference>
<dbReference type="Pfam" id="PF03199">
    <property type="entry name" value="GSH_synthase"/>
    <property type="match status" value="1"/>
</dbReference>
<keyword evidence="12" id="KW-0460">Magnesium</keyword>
<evidence type="ECO:0000256" key="6">
    <source>
        <dbReference type="ARBA" id="ARBA00020821"/>
    </source>
</evidence>
<dbReference type="EC" id="6.3.2.3" evidence="5"/>
<comment type="pathway">
    <text evidence="3">Sulfur metabolism; glutathione biosynthesis; glutathione from L-cysteine and L-glutamate: step 2/2.</text>
</comment>
<dbReference type="InterPro" id="IPR016185">
    <property type="entry name" value="PreATP-grasp_dom_sf"/>
</dbReference>
<dbReference type="PANTHER" id="PTHR11130:SF0">
    <property type="entry name" value="GLUTATHIONE SYNTHETASE"/>
    <property type="match status" value="1"/>
</dbReference>
<dbReference type="InterPro" id="IPR014042">
    <property type="entry name" value="Glutathione_synthase_a-hlx"/>
</dbReference>
<evidence type="ECO:0000256" key="5">
    <source>
        <dbReference type="ARBA" id="ARBA00012214"/>
    </source>
</evidence>
<dbReference type="Gene3D" id="2.60.120.590">
    <property type="entry name" value="Alpha-ketoglutarate-dependent dioxygenase AlkB-like"/>
    <property type="match status" value="1"/>
</dbReference>
<dbReference type="Gene3D" id="3.30.1490.80">
    <property type="match status" value="1"/>
</dbReference>
<dbReference type="InterPro" id="IPR027450">
    <property type="entry name" value="AlkB-like"/>
</dbReference>
<evidence type="ECO:0000256" key="3">
    <source>
        <dbReference type="ARBA" id="ARBA00004965"/>
    </source>
</evidence>
<evidence type="ECO:0000256" key="10">
    <source>
        <dbReference type="ARBA" id="ARBA00022741"/>
    </source>
</evidence>
<evidence type="ECO:0000313" key="16">
    <source>
        <dbReference type="EMBL" id="KAL3091289.1"/>
    </source>
</evidence>
<dbReference type="InterPro" id="IPR005123">
    <property type="entry name" value="Oxoglu/Fe-dep_dioxygenase_dom"/>
</dbReference>
<evidence type="ECO:0000256" key="9">
    <source>
        <dbReference type="ARBA" id="ARBA00022723"/>
    </source>
</evidence>
<dbReference type="PROSITE" id="PS51471">
    <property type="entry name" value="FE2OG_OXY"/>
    <property type="match status" value="1"/>
</dbReference>
<dbReference type="Gene3D" id="3.30.1490.50">
    <property type="match status" value="1"/>
</dbReference>
<comment type="caution">
    <text evidence="16">The sequence shown here is derived from an EMBL/GenBank/DDBJ whole genome shotgun (WGS) entry which is preliminary data.</text>
</comment>
<comment type="similarity">
    <text evidence="4">Belongs to the eukaryotic GSH synthase family.</text>
</comment>
<keyword evidence="11" id="KW-0067">ATP-binding</keyword>
<comment type="cofactor">
    <cofactor evidence="1">
        <name>Mg(2+)</name>
        <dbReference type="ChEBI" id="CHEBI:18420"/>
    </cofactor>
</comment>
<dbReference type="InterPro" id="IPR014049">
    <property type="entry name" value="Glutathione_synthase_N_euk"/>
</dbReference>
<keyword evidence="17" id="KW-1185">Reference proteome</keyword>
<dbReference type="Pfam" id="PF13532">
    <property type="entry name" value="2OG-FeII_Oxy_2"/>
    <property type="match status" value="1"/>
</dbReference>
<keyword evidence="7" id="KW-0436">Ligase</keyword>
<evidence type="ECO:0000256" key="7">
    <source>
        <dbReference type="ARBA" id="ARBA00022598"/>
    </source>
</evidence>
<dbReference type="InterPro" id="IPR005615">
    <property type="entry name" value="Glutathione_synthase"/>
</dbReference>
<evidence type="ECO:0000256" key="1">
    <source>
        <dbReference type="ARBA" id="ARBA00001946"/>
    </source>
</evidence>
<comment type="cofactor">
    <cofactor evidence="2">
        <name>Fe(2+)</name>
        <dbReference type="ChEBI" id="CHEBI:29033"/>
    </cofactor>
</comment>
<accession>A0ABD2JKY3</accession>
<dbReference type="InterPro" id="IPR004887">
    <property type="entry name" value="GSH_synth_subst-bd"/>
</dbReference>
<evidence type="ECO:0000313" key="17">
    <source>
        <dbReference type="Proteomes" id="UP001620626"/>
    </source>
</evidence>
<dbReference type="GO" id="GO:0046872">
    <property type="term" value="F:metal ion binding"/>
    <property type="evidence" value="ECO:0007669"/>
    <property type="project" value="UniProtKB-KW"/>
</dbReference>
<dbReference type="InterPro" id="IPR014709">
    <property type="entry name" value="Glutathione_synthase_C_euk"/>
</dbReference>
<dbReference type="Gene3D" id="3.30.470.20">
    <property type="entry name" value="ATP-grasp fold, B domain"/>
    <property type="match status" value="1"/>
</dbReference>
<evidence type="ECO:0000259" key="15">
    <source>
        <dbReference type="PROSITE" id="PS51471"/>
    </source>
</evidence>
<comment type="catalytic activity">
    <reaction evidence="14">
        <text>gamma-L-glutamyl-L-cysteine + glycine + ATP = glutathione + ADP + phosphate + H(+)</text>
        <dbReference type="Rhea" id="RHEA:13557"/>
        <dbReference type="ChEBI" id="CHEBI:15378"/>
        <dbReference type="ChEBI" id="CHEBI:30616"/>
        <dbReference type="ChEBI" id="CHEBI:43474"/>
        <dbReference type="ChEBI" id="CHEBI:57305"/>
        <dbReference type="ChEBI" id="CHEBI:57925"/>
        <dbReference type="ChEBI" id="CHEBI:58173"/>
        <dbReference type="ChEBI" id="CHEBI:456216"/>
        <dbReference type="EC" id="6.3.2.3"/>
    </reaction>
    <physiologicalReaction direction="left-to-right" evidence="14">
        <dbReference type="Rhea" id="RHEA:13558"/>
    </physiologicalReaction>
</comment>
<keyword evidence="9" id="KW-0479">Metal-binding</keyword>
<dbReference type="Pfam" id="PF03917">
    <property type="entry name" value="GSH_synth_ATP"/>
    <property type="match status" value="1"/>
</dbReference>
<dbReference type="EMBL" id="JBICBT010000945">
    <property type="protein sequence ID" value="KAL3091289.1"/>
    <property type="molecule type" value="Genomic_DNA"/>
</dbReference>
<dbReference type="Gene3D" id="3.40.50.1760">
    <property type="entry name" value="Glutathione synthase, substrate-binding domain superfamily, eukaryotic"/>
    <property type="match status" value="1"/>
</dbReference>
<evidence type="ECO:0000256" key="12">
    <source>
        <dbReference type="ARBA" id="ARBA00022842"/>
    </source>
</evidence>
<gene>
    <name evidence="16" type="ORF">niasHT_029632</name>
</gene>
<dbReference type="AlphaFoldDB" id="A0ABD2JKY3"/>
<reference evidence="16 17" key="1">
    <citation type="submission" date="2024-10" db="EMBL/GenBank/DDBJ databases">
        <authorList>
            <person name="Kim D."/>
        </authorList>
    </citation>
    <scope>NUCLEOTIDE SEQUENCE [LARGE SCALE GENOMIC DNA]</scope>
    <source>
        <strain evidence="16">BH-2024</strain>
    </source>
</reference>
<evidence type="ECO:0000256" key="14">
    <source>
        <dbReference type="ARBA" id="ARBA00048871"/>
    </source>
</evidence>
<evidence type="ECO:0000256" key="13">
    <source>
        <dbReference type="ARBA" id="ARBA00030403"/>
    </source>
</evidence>
<feature type="domain" description="Fe2OG dioxygenase" evidence="15">
    <location>
        <begin position="106"/>
        <end position="234"/>
    </location>
</feature>
<dbReference type="GO" id="GO:0004363">
    <property type="term" value="F:glutathione synthase activity"/>
    <property type="evidence" value="ECO:0007669"/>
    <property type="project" value="UniProtKB-EC"/>
</dbReference>
<dbReference type="SUPFAM" id="SSF52440">
    <property type="entry name" value="PreATP-grasp domain"/>
    <property type="match status" value="1"/>
</dbReference>
<keyword evidence="8" id="KW-0317">Glutathione biosynthesis</keyword>
<dbReference type="InterPro" id="IPR037013">
    <property type="entry name" value="GSH-S_sub-bd_sf"/>
</dbReference>
<dbReference type="InterPro" id="IPR037151">
    <property type="entry name" value="AlkB-like_sf"/>
</dbReference>
<keyword evidence="10" id="KW-0547">Nucleotide-binding</keyword>
<dbReference type="SUPFAM" id="SSF56059">
    <property type="entry name" value="Glutathione synthetase ATP-binding domain-like"/>
    <property type="match status" value="1"/>
</dbReference>
<dbReference type="SUPFAM" id="SSF51197">
    <property type="entry name" value="Clavaminate synthase-like"/>
    <property type="match status" value="1"/>
</dbReference>
<dbReference type="Gene3D" id="1.10.1080.10">
    <property type="entry name" value="Glutathione Synthetase, Chain A, domain 3"/>
    <property type="match status" value="1"/>
</dbReference>
<evidence type="ECO:0000256" key="4">
    <source>
        <dbReference type="ARBA" id="ARBA00010385"/>
    </source>
</evidence>
<sequence>MSTIVEHIHYVPDFVSEEEERQLLERVYGVPKPKWRELARRRLQNWGGTLVGGGGTVGAEEEDSNKQKQQYLLQDEQLPEWLERCIDKIMAFNSGSPMTTFATEHRPNHVLVNEYLPGQGIMPHTDGPAFFPLISTISLGSHTVLDFYDQDPSNASHRTFAGSVLLERRSLVLIAGHAYQMLHGIDERKTDQIETIGGASLLNRDLLSNPSIVMDAHKELIRETRVSLTIRNVPMTKHLPSMLKNKFENIEQDNAIPLTEVDENGNIENNPIDQINIIDEAKALLLTEADQNGNTENDQIVQNNGILVPIENGNVHPLLDHHHHHHNLVKTPDVVATENYQDRLQPKTGQSKSKKSLNGFSHNILLPKIIKKLRRIEHYDASTLVKNANELQVLIDYAIDWAHSNGLILRTRGHLNTSDLAEFAPFSLFPTPFPRKIFNQALNVQTAMQLLYFRISKDFEFLKTVHQDIIKTDKVVKNFMEIVEKVYEEGIHQPITLFFQRSDYMLHSTKNDQSEDNYALKQIEVNGSALGGAGLVSRVTRLHRRMLKKAGIETPKSNVPDNGSDVMTAKALFHAWQLFDKADAVLLFLVDTNADILQFDRRNIQYEFERVSKDQVDVVRLNLMQCTAKLMLDPVDFSLRLVDDGRVVAVVFNQVLMLGSSPSHMELDARLMIERSTAIKAPSLVFAMSHSKKIQQVLTRPGMVERFLSDPSEAHLVEKIRQTFAGLWGFEADKEKNEQVIQMATKHPDRYVLKPIGEGCGAHFNYFDEDIPKKLAQLSPIELNDFILMERLKPKAYRNHFVRAFLPPMLNAEVTSELGIYGCLLGNISTGQVLLNRQEGHVSKSKLLSSNEGGICSGTGMIDTPYLVDID</sequence>
<dbReference type="PANTHER" id="PTHR11130">
    <property type="entry name" value="GLUTATHIONE SYNTHETASE"/>
    <property type="match status" value="1"/>
</dbReference>
<organism evidence="16 17">
    <name type="scientific">Heterodera trifolii</name>
    <dbReference type="NCBI Taxonomy" id="157864"/>
    <lineage>
        <taxon>Eukaryota</taxon>
        <taxon>Metazoa</taxon>
        <taxon>Ecdysozoa</taxon>
        <taxon>Nematoda</taxon>
        <taxon>Chromadorea</taxon>
        <taxon>Rhabditida</taxon>
        <taxon>Tylenchina</taxon>
        <taxon>Tylenchomorpha</taxon>
        <taxon>Tylenchoidea</taxon>
        <taxon>Heteroderidae</taxon>
        <taxon>Heteroderinae</taxon>
        <taxon>Heterodera</taxon>
    </lineage>
</organism>
<proteinExistence type="inferred from homology"/>
<evidence type="ECO:0000256" key="2">
    <source>
        <dbReference type="ARBA" id="ARBA00001954"/>
    </source>
</evidence>
<evidence type="ECO:0000256" key="11">
    <source>
        <dbReference type="ARBA" id="ARBA00022840"/>
    </source>
</evidence>
<evidence type="ECO:0000256" key="8">
    <source>
        <dbReference type="ARBA" id="ARBA00022684"/>
    </source>
</evidence>
<dbReference type="Proteomes" id="UP001620626">
    <property type="component" value="Unassembled WGS sequence"/>
</dbReference>